<dbReference type="Proteomes" id="UP000551127">
    <property type="component" value="Unassembled WGS sequence"/>
</dbReference>
<dbReference type="GO" id="GO:0004674">
    <property type="term" value="F:protein serine/threonine kinase activity"/>
    <property type="evidence" value="ECO:0007669"/>
    <property type="project" value="TreeGrafter"/>
</dbReference>
<dbReference type="SUPFAM" id="SSF56112">
    <property type="entry name" value="Protein kinase-like (PK-like)"/>
    <property type="match status" value="1"/>
</dbReference>
<feature type="non-terminal residue" evidence="2">
    <location>
        <position position="244"/>
    </location>
</feature>
<accession>A0A7K4YU52</accession>
<feature type="non-terminal residue" evidence="2">
    <location>
        <position position="1"/>
    </location>
</feature>
<dbReference type="PANTHER" id="PTHR24359:SF39">
    <property type="entry name" value="PROTEIN KINASE DOMAIN-CONTAINING PROTEIN"/>
    <property type="match status" value="1"/>
</dbReference>
<organism evidence="2 3">
    <name type="scientific">Bucorvus abyssinicus</name>
    <name type="common">Northern ground-hornbill</name>
    <name type="synonym">Abyssinian ground-hornbill</name>
    <dbReference type="NCBI Taxonomy" id="153643"/>
    <lineage>
        <taxon>Eukaryota</taxon>
        <taxon>Metazoa</taxon>
        <taxon>Chordata</taxon>
        <taxon>Craniata</taxon>
        <taxon>Vertebrata</taxon>
        <taxon>Euteleostomi</taxon>
        <taxon>Archelosauria</taxon>
        <taxon>Archosauria</taxon>
        <taxon>Dinosauria</taxon>
        <taxon>Saurischia</taxon>
        <taxon>Theropoda</taxon>
        <taxon>Coelurosauria</taxon>
        <taxon>Aves</taxon>
        <taxon>Neognathae</taxon>
        <taxon>Neoaves</taxon>
        <taxon>Telluraves</taxon>
        <taxon>Coraciimorphae</taxon>
        <taxon>Bucerotiformes</taxon>
        <taxon>Bucorvidae</taxon>
        <taxon>Bucorvus</taxon>
    </lineage>
</organism>
<dbReference type="AlphaFoldDB" id="A0A7K4YU52"/>
<protein>
    <submittedName>
        <fullName evidence="2">SBK1 kinase</fullName>
    </submittedName>
</protein>
<dbReference type="Pfam" id="PF00069">
    <property type="entry name" value="Pkinase"/>
    <property type="match status" value="1"/>
</dbReference>
<gene>
    <name evidence="2" type="primary">Sbk1_1</name>
    <name evidence="2" type="ORF">BUCABY_R13504</name>
</gene>
<dbReference type="PROSITE" id="PS00108">
    <property type="entry name" value="PROTEIN_KINASE_ST"/>
    <property type="match status" value="1"/>
</dbReference>
<dbReference type="Gene3D" id="1.10.510.10">
    <property type="entry name" value="Transferase(Phosphotransferase) domain 1"/>
    <property type="match status" value="1"/>
</dbReference>
<evidence type="ECO:0000313" key="3">
    <source>
        <dbReference type="Proteomes" id="UP000551127"/>
    </source>
</evidence>
<name>A0A7K4YU52_BUCAB</name>
<reference evidence="2 3" key="1">
    <citation type="submission" date="2019-09" db="EMBL/GenBank/DDBJ databases">
        <title>Bird 10,000 Genomes (B10K) Project - Family phase.</title>
        <authorList>
            <person name="Zhang G."/>
        </authorList>
    </citation>
    <scope>NUCLEOTIDE SEQUENCE [LARGE SCALE GENOMIC DNA]</scope>
    <source>
        <strain evidence="2">B10K-DU-012-80</strain>
    </source>
</reference>
<dbReference type="InterPro" id="IPR011009">
    <property type="entry name" value="Kinase-like_dom_sf"/>
</dbReference>
<dbReference type="PANTHER" id="PTHR24359">
    <property type="entry name" value="SERINE/THREONINE-PROTEIN KINASE SBK1"/>
    <property type="match status" value="1"/>
</dbReference>
<dbReference type="OrthoDB" id="6513151at2759"/>
<keyword evidence="2" id="KW-0808">Transferase</keyword>
<dbReference type="PROSITE" id="PS50011">
    <property type="entry name" value="PROTEIN_KINASE_DOM"/>
    <property type="match status" value="1"/>
</dbReference>
<dbReference type="InterPro" id="IPR008271">
    <property type="entry name" value="Ser/Thr_kinase_AS"/>
</dbReference>
<sequence length="244" mass="27046">GSPLVLKLMLKEQTEQWAFLHSYCIALCLSSHAAFLHTLPVTFESATHFFFRQDLAPTGDLCPLLTLGEGLLEELVKCCVSQLAEALDFMHSHALVHRDIKLDNVLIFDCQCQWVKLGDFGLTCIQGSVVDAMSGTLPYAPPELCLLQGSDTLELDSSLDVWAFTVLLFSLCTSCFPWAVAASSDPQFEDFRAWQGGVEGQGVPASRQDFRSGALEMFQCLLTLEPNHWSPAVKVQKYLSLPWV</sequence>
<dbReference type="InterPro" id="IPR000719">
    <property type="entry name" value="Prot_kinase_dom"/>
</dbReference>
<dbReference type="SMART" id="SM00220">
    <property type="entry name" value="S_TKc"/>
    <property type="match status" value="1"/>
</dbReference>
<dbReference type="EMBL" id="VYZL01003772">
    <property type="protein sequence ID" value="NWR62434.1"/>
    <property type="molecule type" value="Genomic_DNA"/>
</dbReference>
<evidence type="ECO:0000259" key="1">
    <source>
        <dbReference type="PROSITE" id="PS50011"/>
    </source>
</evidence>
<comment type="caution">
    <text evidence="2">The sequence shown here is derived from an EMBL/GenBank/DDBJ whole genome shotgun (WGS) entry which is preliminary data.</text>
</comment>
<keyword evidence="3" id="KW-1185">Reference proteome</keyword>
<dbReference type="GO" id="GO:0005524">
    <property type="term" value="F:ATP binding"/>
    <property type="evidence" value="ECO:0007669"/>
    <property type="project" value="InterPro"/>
</dbReference>
<keyword evidence="2" id="KW-0418">Kinase</keyword>
<evidence type="ECO:0000313" key="2">
    <source>
        <dbReference type="EMBL" id="NWR62434.1"/>
    </source>
</evidence>
<feature type="domain" description="Protein kinase" evidence="1">
    <location>
        <begin position="1"/>
        <end position="244"/>
    </location>
</feature>
<proteinExistence type="predicted"/>